<dbReference type="Gene3D" id="3.20.20.80">
    <property type="entry name" value="Glycosidases"/>
    <property type="match status" value="1"/>
</dbReference>
<dbReference type="eggNOG" id="ENOG502SHCN">
    <property type="taxonomic scope" value="Eukaryota"/>
</dbReference>
<feature type="domain" description="Asl1-like glycosyl hydrolase catalytic" evidence="2">
    <location>
        <begin position="38"/>
        <end position="284"/>
    </location>
</feature>
<dbReference type="GeneID" id="9528698"/>
<protein>
    <recommendedName>
        <fullName evidence="2">Asl1-like glycosyl hydrolase catalytic domain-containing protein</fullName>
    </recommendedName>
</protein>
<dbReference type="Pfam" id="PF11790">
    <property type="entry name" value="Glyco_hydro_cc"/>
    <property type="match status" value="1"/>
</dbReference>
<feature type="signal peptide" evidence="1">
    <location>
        <begin position="1"/>
        <end position="18"/>
    </location>
</feature>
<reference evidence="4" key="1">
    <citation type="journal article" date="2011" name="PLoS Pathog.">
        <title>Comparative genomics yields insights into niche adaptation of plant vascular wilt pathogens.</title>
        <authorList>
            <person name="Klosterman S.J."/>
            <person name="Subbarao K.V."/>
            <person name="Kang S."/>
            <person name="Veronese P."/>
            <person name="Gold S.E."/>
            <person name="Thomma B.P.H.J."/>
            <person name="Chen Z."/>
            <person name="Henrissat B."/>
            <person name="Lee Y.-H."/>
            <person name="Park J."/>
            <person name="Garcia-Pedrajas M.D."/>
            <person name="Barbara D.J."/>
            <person name="Anchieta A."/>
            <person name="de Jonge R."/>
            <person name="Santhanam P."/>
            <person name="Maruthachalam K."/>
            <person name="Atallah Z."/>
            <person name="Amyotte S.G."/>
            <person name="Paz Z."/>
            <person name="Inderbitzin P."/>
            <person name="Hayes R.J."/>
            <person name="Heiman D.I."/>
            <person name="Young S."/>
            <person name="Zeng Q."/>
            <person name="Engels R."/>
            <person name="Galagan J."/>
            <person name="Cuomo C.A."/>
            <person name="Dobinson K.F."/>
            <person name="Ma L.-J."/>
        </authorList>
    </citation>
    <scope>NUCLEOTIDE SEQUENCE [LARGE SCALE GENOMIC DNA]</scope>
    <source>
        <strain evidence="4">VaMs.102 / ATCC MYA-4576 / FGSC 10136</strain>
    </source>
</reference>
<dbReference type="HOGENOM" id="CLU_040908_3_2_1"/>
<dbReference type="SUPFAM" id="SSF51445">
    <property type="entry name" value="(Trans)glycosidases"/>
    <property type="match status" value="1"/>
</dbReference>
<dbReference type="RefSeq" id="XP_002999699.1">
    <property type="nucleotide sequence ID" value="XM_002999653.1"/>
</dbReference>
<proteinExistence type="predicted"/>
<dbReference type="OMA" id="FWITEMA"/>
<evidence type="ECO:0000259" key="2">
    <source>
        <dbReference type="Pfam" id="PF11790"/>
    </source>
</evidence>
<dbReference type="STRING" id="526221.C9SYL8"/>
<feature type="chain" id="PRO_5003001456" description="Asl1-like glycosyl hydrolase catalytic domain-containing protein" evidence="1">
    <location>
        <begin position="19"/>
        <end position="398"/>
    </location>
</feature>
<keyword evidence="1" id="KW-0732">Signal</keyword>
<organism evidence="4">
    <name type="scientific">Verticillium alfalfae (strain VaMs.102 / ATCC MYA-4576 / FGSC 10136)</name>
    <name type="common">Verticillium wilt of alfalfa</name>
    <name type="synonym">Verticillium albo-atrum</name>
    <dbReference type="NCBI Taxonomy" id="526221"/>
    <lineage>
        <taxon>Eukaryota</taxon>
        <taxon>Fungi</taxon>
        <taxon>Dikarya</taxon>
        <taxon>Ascomycota</taxon>
        <taxon>Pezizomycotina</taxon>
        <taxon>Sordariomycetes</taxon>
        <taxon>Hypocreomycetidae</taxon>
        <taxon>Glomerellales</taxon>
        <taxon>Plectosphaerellaceae</taxon>
        <taxon>Verticillium</taxon>
    </lineage>
</organism>
<keyword evidence="4" id="KW-1185">Reference proteome</keyword>
<dbReference type="GO" id="GO:0071966">
    <property type="term" value="P:fungal-type cell wall polysaccharide metabolic process"/>
    <property type="evidence" value="ECO:0007669"/>
    <property type="project" value="TreeGrafter"/>
</dbReference>
<dbReference type="InterPro" id="IPR024655">
    <property type="entry name" value="Asl1_glyco_hydro_catalytic"/>
</dbReference>
<dbReference type="EMBL" id="DS985231">
    <property type="protein sequence ID" value="EEY23883.1"/>
    <property type="molecule type" value="Genomic_DNA"/>
</dbReference>
<evidence type="ECO:0000313" key="3">
    <source>
        <dbReference type="EMBL" id="EEY23883.1"/>
    </source>
</evidence>
<dbReference type="PANTHER" id="PTHR34154:SF3">
    <property type="entry name" value="ALKALI-SENSITIVE LINKAGE PROTEIN 1"/>
    <property type="match status" value="1"/>
</dbReference>
<dbReference type="OrthoDB" id="5959761at2759"/>
<dbReference type="Proteomes" id="UP000008698">
    <property type="component" value="Unassembled WGS sequence"/>
</dbReference>
<name>C9SYL8_VERA1</name>
<accession>C9SYL8</accession>
<dbReference type="KEGG" id="val:VDBG_09993"/>
<dbReference type="GO" id="GO:0009277">
    <property type="term" value="C:fungal-type cell wall"/>
    <property type="evidence" value="ECO:0007669"/>
    <property type="project" value="TreeGrafter"/>
</dbReference>
<dbReference type="AlphaFoldDB" id="C9SYL8"/>
<evidence type="ECO:0000313" key="4">
    <source>
        <dbReference type="Proteomes" id="UP000008698"/>
    </source>
</evidence>
<dbReference type="PANTHER" id="PTHR34154">
    <property type="entry name" value="ALKALI-SENSITIVE LINKAGE PROTEIN 1"/>
    <property type="match status" value="1"/>
</dbReference>
<gene>
    <name evidence="3" type="ORF">VDBG_09993</name>
</gene>
<sequence length="398" mass="43205">MRKSAYLFLGVLVTLALAQITSLASKQGLAVHGDAPDSDNEFLSSQNSPISWYYTWSPWPSNTVNNSVAFLPLLHGLDAASDDELKSLLGRLPASSTHLLTFNEPDHDIPSGGSDISPEDAAEAYIQYIVPLREGSSDSPRTWNISHPVVTGSGQGIEWLKRFNESCHDLSPDGCPADFVAVHYYGDFPGLAAWIGTLDDFYNPSNSSENRLRFWITEMALPQKEVDSTVAMLNQSMTYLDGLDLVEGYAWFGAFRTDNANEWTGDSVSMFDEDGGLTEVGATFLGGEANGFEKGMKGGSIAAQETAARLGSEQLGSYNFIVYQRCLSTESGYSPQEDVEQRALKSGLQGFDFLVLSINPGVALGESRFIALKPGLYSQKPSIVFIDAGLHQPEPAVL</sequence>
<dbReference type="InterPro" id="IPR017853">
    <property type="entry name" value="GH"/>
</dbReference>
<dbReference type="InterPro" id="IPR053183">
    <property type="entry name" value="ASL1"/>
</dbReference>
<evidence type="ECO:0000256" key="1">
    <source>
        <dbReference type="SAM" id="SignalP"/>
    </source>
</evidence>